<sequence length="120" mass="12542">MNLTGKTIVLTGANSGLGAEAARLLSARGAALHFVGRDEKCTRAIGEELHAPTYTAAFTSPLAAGRRSQGPQRPYAIADRAAADGCRGIEGVEGMGYGGVLDELGRHPGAAEPLRVEWRR</sequence>
<dbReference type="RefSeq" id="WP_216341547.1">
    <property type="nucleotide sequence ID" value="NZ_JAHLEM010000091.1"/>
</dbReference>
<keyword evidence="2" id="KW-1185">Reference proteome</keyword>
<dbReference type="EMBL" id="JAHLEM010000091">
    <property type="protein sequence ID" value="MBU3864540.1"/>
    <property type="molecule type" value="Genomic_DNA"/>
</dbReference>
<name>A0ABS6CCM9_9ACTN</name>
<accession>A0ABS6CCM9</accession>
<organism evidence="1 2">
    <name type="scientific">Streptomyces niphimycinicus</name>
    <dbReference type="NCBI Taxonomy" id="2842201"/>
    <lineage>
        <taxon>Bacteria</taxon>
        <taxon>Bacillati</taxon>
        <taxon>Actinomycetota</taxon>
        <taxon>Actinomycetes</taxon>
        <taxon>Kitasatosporales</taxon>
        <taxon>Streptomycetaceae</taxon>
        <taxon>Streptomyces</taxon>
    </lineage>
</organism>
<dbReference type="Proteomes" id="UP000720508">
    <property type="component" value="Unassembled WGS sequence"/>
</dbReference>
<protein>
    <submittedName>
        <fullName evidence="1">Uncharacterized protein</fullName>
    </submittedName>
</protein>
<evidence type="ECO:0000313" key="2">
    <source>
        <dbReference type="Proteomes" id="UP000720508"/>
    </source>
</evidence>
<comment type="caution">
    <text evidence="1">The sequence shown here is derived from an EMBL/GenBank/DDBJ whole genome shotgun (WGS) entry which is preliminary data.</text>
</comment>
<gene>
    <name evidence="1" type="ORF">KN815_10760</name>
</gene>
<evidence type="ECO:0000313" key="1">
    <source>
        <dbReference type="EMBL" id="MBU3864540.1"/>
    </source>
</evidence>
<proteinExistence type="predicted"/>
<reference evidence="1 2" key="1">
    <citation type="submission" date="2021-06" db="EMBL/GenBank/DDBJ databases">
        <authorList>
            <person name="Pan X."/>
        </authorList>
    </citation>
    <scope>NUCLEOTIDE SEQUENCE [LARGE SCALE GENOMIC DNA]</scope>
    <source>
        <strain evidence="1 2">4503</strain>
    </source>
</reference>